<comment type="caution">
    <text evidence="1">The sequence shown here is derived from an EMBL/GenBank/DDBJ whole genome shotgun (WGS) entry which is preliminary data.</text>
</comment>
<name>A0A177TAR9_9BASI</name>
<sequence>MHKSARLDHPLQGSAYISPVHKDVIPGLCPHAFIRASSLLCLKSSEPGHLDFKTWAHHKTSNLSRCCAVIDLIHEHWQQQSTSLISLIVDQHQYALPTSCWPRRNPVYTHRPTPSITCLPIKTHSR</sequence>
<proteinExistence type="predicted"/>
<reference evidence="1" key="1">
    <citation type="submission" date="2016-04" db="EMBL/GenBank/DDBJ databases">
        <authorList>
            <person name="Nguyen H.D."/>
            <person name="Samba Siva P."/>
            <person name="Cullis J."/>
            <person name="Levesque C.A."/>
            <person name="Hambleton S."/>
        </authorList>
    </citation>
    <scope>NUCLEOTIDE SEQUENCE</scope>
    <source>
        <strain evidence="1">DAOMC 236416</strain>
    </source>
</reference>
<protein>
    <submittedName>
        <fullName evidence="1">Uncharacterized protein</fullName>
    </submittedName>
</protein>
<keyword evidence="2" id="KW-1185">Reference proteome</keyword>
<evidence type="ECO:0000313" key="1">
    <source>
        <dbReference type="EMBL" id="KAE8245065.1"/>
    </source>
</evidence>
<dbReference type="EMBL" id="LWDF02000541">
    <property type="protein sequence ID" value="KAE8245065.1"/>
    <property type="molecule type" value="Genomic_DNA"/>
</dbReference>
<gene>
    <name evidence="1" type="ORF">A4X13_0g6103</name>
</gene>
<dbReference type="Proteomes" id="UP000077521">
    <property type="component" value="Unassembled WGS sequence"/>
</dbReference>
<dbReference type="AlphaFoldDB" id="A0A177TAR9"/>
<organism evidence="1 2">
    <name type="scientific">Tilletia indica</name>
    <dbReference type="NCBI Taxonomy" id="43049"/>
    <lineage>
        <taxon>Eukaryota</taxon>
        <taxon>Fungi</taxon>
        <taxon>Dikarya</taxon>
        <taxon>Basidiomycota</taxon>
        <taxon>Ustilaginomycotina</taxon>
        <taxon>Exobasidiomycetes</taxon>
        <taxon>Tilletiales</taxon>
        <taxon>Tilletiaceae</taxon>
        <taxon>Tilletia</taxon>
    </lineage>
</organism>
<evidence type="ECO:0000313" key="2">
    <source>
        <dbReference type="Proteomes" id="UP000077521"/>
    </source>
</evidence>
<reference evidence="1" key="2">
    <citation type="journal article" date="2019" name="IMA Fungus">
        <title>Genome sequencing and comparison of five Tilletia species to identify candidate genes for the detection of regulated species infecting wheat.</title>
        <authorList>
            <person name="Nguyen H.D.T."/>
            <person name="Sultana T."/>
            <person name="Kesanakurti P."/>
            <person name="Hambleton S."/>
        </authorList>
    </citation>
    <scope>NUCLEOTIDE SEQUENCE</scope>
    <source>
        <strain evidence="1">DAOMC 236416</strain>
    </source>
</reference>
<accession>A0A177TAR9</accession>